<dbReference type="SUPFAM" id="SSF117281">
    <property type="entry name" value="Kelch motif"/>
    <property type="match status" value="1"/>
</dbReference>
<evidence type="ECO:0000256" key="1">
    <source>
        <dbReference type="ARBA" id="ARBA00022441"/>
    </source>
</evidence>
<keyword evidence="1" id="KW-0880">Kelch repeat</keyword>
<proteinExistence type="predicted"/>
<dbReference type="PANTHER" id="PTHR46428:SF1">
    <property type="entry name" value="KELCH DOMAIN-CONTAINING PROTEIN 10"/>
    <property type="match status" value="1"/>
</dbReference>
<protein>
    <submittedName>
        <fullName evidence="3">(spotted green pufferfish) hypothetical protein</fullName>
    </submittedName>
</protein>
<dbReference type="AlphaFoldDB" id="Q4SQ54"/>
<comment type="caution">
    <text evidence="3">The sequence shown here is derived from an EMBL/GenBank/DDBJ whole genome shotgun (WGS) entry which is preliminary data.</text>
</comment>
<organism evidence="3">
    <name type="scientific">Tetraodon nigroviridis</name>
    <name type="common">Spotted green pufferfish</name>
    <name type="synonym">Chelonodon nigroviridis</name>
    <dbReference type="NCBI Taxonomy" id="99883"/>
    <lineage>
        <taxon>Eukaryota</taxon>
        <taxon>Metazoa</taxon>
        <taxon>Chordata</taxon>
        <taxon>Craniata</taxon>
        <taxon>Vertebrata</taxon>
        <taxon>Euteleostomi</taxon>
        <taxon>Actinopterygii</taxon>
        <taxon>Neopterygii</taxon>
        <taxon>Teleostei</taxon>
        <taxon>Neoteleostei</taxon>
        <taxon>Acanthomorphata</taxon>
        <taxon>Eupercaria</taxon>
        <taxon>Tetraodontiformes</taxon>
        <taxon>Tetradontoidea</taxon>
        <taxon>Tetraodontidae</taxon>
        <taxon>Tetraodon</taxon>
    </lineage>
</organism>
<name>Q4SQ54_TETNG</name>
<accession>Q4SQ54</accession>
<reference evidence="3" key="1">
    <citation type="journal article" date="2004" name="Nature">
        <title>Genome duplication in the teleost fish Tetraodon nigroviridis reveals the early vertebrate proto-karyotype.</title>
        <authorList>
            <person name="Jaillon O."/>
            <person name="Aury J.-M."/>
            <person name="Brunet F."/>
            <person name="Petit J.-L."/>
            <person name="Stange-Thomann N."/>
            <person name="Mauceli E."/>
            <person name="Bouneau L."/>
            <person name="Fischer C."/>
            <person name="Ozouf-Costaz C."/>
            <person name="Bernot A."/>
            <person name="Nicaud S."/>
            <person name="Jaffe D."/>
            <person name="Fisher S."/>
            <person name="Lutfalla G."/>
            <person name="Dossat C."/>
            <person name="Segurens B."/>
            <person name="Dasilva C."/>
            <person name="Salanoubat M."/>
            <person name="Levy M."/>
            <person name="Boudet N."/>
            <person name="Castellano S."/>
            <person name="Anthouard V."/>
            <person name="Jubin C."/>
            <person name="Castelli V."/>
            <person name="Katinka M."/>
            <person name="Vacherie B."/>
            <person name="Biemont C."/>
            <person name="Skalli Z."/>
            <person name="Cattolico L."/>
            <person name="Poulain J."/>
            <person name="De Berardinis V."/>
            <person name="Cruaud C."/>
            <person name="Duprat S."/>
            <person name="Brottier P."/>
            <person name="Coutanceau J.-P."/>
            <person name="Gouzy J."/>
            <person name="Parra G."/>
            <person name="Lardier G."/>
            <person name="Chapple C."/>
            <person name="McKernan K.J."/>
            <person name="McEwan P."/>
            <person name="Bosak S."/>
            <person name="Kellis M."/>
            <person name="Volff J.-N."/>
            <person name="Guigo R."/>
            <person name="Zody M.C."/>
            <person name="Mesirov J."/>
            <person name="Lindblad-Toh K."/>
            <person name="Birren B."/>
            <person name="Nusbaum C."/>
            <person name="Kahn D."/>
            <person name="Robinson-Rechavi M."/>
            <person name="Laudet V."/>
            <person name="Schachter V."/>
            <person name="Quetier F."/>
            <person name="Saurin W."/>
            <person name="Scarpelli C."/>
            <person name="Wincker P."/>
            <person name="Lander E.S."/>
            <person name="Weissenbach J."/>
            <person name="Roest Crollius H."/>
        </authorList>
    </citation>
    <scope>NUCLEOTIDE SEQUENCE [LARGE SCALE GENOMIC DNA]</scope>
</reference>
<feature type="non-terminal residue" evidence="3">
    <location>
        <position position="1"/>
    </location>
</feature>
<dbReference type="InterPro" id="IPR052125">
    <property type="entry name" value="KLHDC10"/>
</dbReference>
<dbReference type="GO" id="GO:0032874">
    <property type="term" value="P:positive regulation of stress-activated MAPK cascade"/>
    <property type="evidence" value="ECO:0007669"/>
    <property type="project" value="TreeGrafter"/>
</dbReference>
<dbReference type="EMBL" id="CAAE01014535">
    <property type="protein sequence ID" value="CAF97228.1"/>
    <property type="molecule type" value="Genomic_DNA"/>
</dbReference>
<sequence length="190" mass="21479">GHRTPPARSGHRCVADSANLYVFGGYNPDYDESGGPQNEDYPLFRELWRYHFVTGCWQQIQTDGYMPTELASMSDVFVCGGYNGELILADLWKINLLTFQWSKLPAVMPEPAYFHCAAVTPAGCMYIHGGVVNIHENKRTGSLFKIWLSVPSLLELCWEKLLLAFPHLSTLPTMQLLNLGLTQELIERLK</sequence>
<dbReference type="Pfam" id="PF24681">
    <property type="entry name" value="Kelch_KLHDC2_KLHL20_DRC7"/>
    <property type="match status" value="1"/>
</dbReference>
<feature type="non-terminal residue" evidence="3">
    <location>
        <position position="190"/>
    </location>
</feature>
<dbReference type="KEGG" id="tng:GSTEN00014515G001"/>
<keyword evidence="2" id="KW-0677">Repeat</keyword>
<dbReference type="FunFam" id="2.120.10.80:FF:000010">
    <property type="entry name" value="kelch domain-containing protein 10"/>
    <property type="match status" value="1"/>
</dbReference>
<dbReference type="PANTHER" id="PTHR46428">
    <property type="entry name" value="KELCH DOMAIN-CONTAINING PROTEIN 10"/>
    <property type="match status" value="1"/>
</dbReference>
<dbReference type="Gene3D" id="2.120.10.80">
    <property type="entry name" value="Kelch-type beta propeller"/>
    <property type="match status" value="1"/>
</dbReference>
<dbReference type="OrthoDB" id="7676067at2759"/>
<reference evidence="3" key="2">
    <citation type="submission" date="2004-02" db="EMBL/GenBank/DDBJ databases">
        <authorList>
            <consortium name="Genoscope"/>
            <consortium name="Whitehead Institute Centre for Genome Research"/>
        </authorList>
    </citation>
    <scope>NUCLEOTIDE SEQUENCE</scope>
</reference>
<evidence type="ECO:0000256" key="2">
    <source>
        <dbReference type="ARBA" id="ARBA00022737"/>
    </source>
</evidence>
<gene>
    <name evidence="3" type="ORF">GSTENG00014515001</name>
</gene>
<evidence type="ECO:0000313" key="3">
    <source>
        <dbReference type="EMBL" id="CAF97228.1"/>
    </source>
</evidence>
<dbReference type="InterPro" id="IPR015915">
    <property type="entry name" value="Kelch-typ_b-propeller"/>
</dbReference>